<accession>A0ABR8XGM7</accession>
<dbReference type="Pfam" id="PF01547">
    <property type="entry name" value="SBP_bac_1"/>
    <property type="match status" value="1"/>
</dbReference>
<dbReference type="InterPro" id="IPR006059">
    <property type="entry name" value="SBP"/>
</dbReference>
<proteinExistence type="inferred from homology"/>
<reference evidence="4 5" key="1">
    <citation type="submission" date="2020-08" db="EMBL/GenBank/DDBJ databases">
        <title>A Genomic Blueprint of the Chicken Gut Microbiome.</title>
        <authorList>
            <person name="Gilroy R."/>
            <person name="Ravi A."/>
            <person name="Getino M."/>
            <person name="Pursley I."/>
            <person name="Horton D.L."/>
            <person name="Alikhan N.-F."/>
            <person name="Baker D."/>
            <person name="Gharbi K."/>
            <person name="Hall N."/>
            <person name="Watson M."/>
            <person name="Adriaenssens E.M."/>
            <person name="Foster-Nyarko E."/>
            <person name="Jarju S."/>
            <person name="Secka A."/>
            <person name="Antonio M."/>
            <person name="Oren A."/>
            <person name="Chaudhuri R."/>
            <person name="La Ragione R.M."/>
            <person name="Hildebrand F."/>
            <person name="Pallen M.J."/>
        </authorList>
    </citation>
    <scope>NUCLEOTIDE SEQUENCE [LARGE SCALE GENOMIC DNA]</scope>
    <source>
        <strain evidence="4 5">Re31</strain>
    </source>
</reference>
<evidence type="ECO:0000256" key="3">
    <source>
        <dbReference type="ARBA" id="ARBA00022729"/>
    </source>
</evidence>
<dbReference type="RefSeq" id="WP_191708795.1">
    <property type="nucleotide sequence ID" value="NZ_JACSQA010000038.1"/>
</dbReference>
<name>A0ABR8XGM7_9BACL</name>
<dbReference type="PANTHER" id="PTHR43649:SF34">
    <property type="entry name" value="ABC TRANSPORTER PERIPLASMIC-BINDING PROTEIN YCJN-RELATED"/>
    <property type="match status" value="1"/>
</dbReference>
<comment type="similarity">
    <text evidence="1">Belongs to the bacterial solute-binding protein 1 family.</text>
</comment>
<dbReference type="SUPFAM" id="SSF53850">
    <property type="entry name" value="Periplasmic binding protein-like II"/>
    <property type="match status" value="1"/>
</dbReference>
<protein>
    <submittedName>
        <fullName evidence="4">Carbohydrate ABC transporter substrate-binding protein</fullName>
    </submittedName>
</protein>
<comment type="caution">
    <text evidence="4">The sequence shown here is derived from an EMBL/GenBank/DDBJ whole genome shotgun (WGS) entry which is preliminary data.</text>
</comment>
<keyword evidence="5" id="KW-1185">Reference proteome</keyword>
<sequence>MCVILVFVLVGCTEENSEKEIQWKEETLVIATIIPEFEPYIEEVFAKNYNKEITTKSIFTNIDEVNNHWVDLDEMIDDYLQKNRDVDLVFGISPEYIKGLVERGSLRNLSEILDESILNHIAPVFSEPMKKIGEGDLYAVTPTIINNYILAYNKGIFEKAGIQEPQNGMSWKEIRELSSQIVEKTDYEGFALEFPMDDGQFFQVFLNTVYPARNYQMENGKVVLNTSESRQYWTLFADLYKENSKVTGEEFMNGKVAMGVFSANVFFNNEDLDLYGHLDKSELGFVQMPVTEENPGGVMWTETIFAMSKYSNNKEAIIFLEKVHGKEFAKLLIQNSQLPTYLDSDIKNLIKDHFGFDLTPALTQPGIVYNTPQFNISDYTTIRNMGEEYFLKYLNGDGDIETILAEYEKAVNEYIAK</sequence>
<evidence type="ECO:0000256" key="1">
    <source>
        <dbReference type="ARBA" id="ARBA00008520"/>
    </source>
</evidence>
<evidence type="ECO:0000313" key="4">
    <source>
        <dbReference type="EMBL" id="MBD8028379.1"/>
    </source>
</evidence>
<dbReference type="EMBL" id="JACSQA010000038">
    <property type="protein sequence ID" value="MBD8028379.1"/>
    <property type="molecule type" value="Genomic_DNA"/>
</dbReference>
<gene>
    <name evidence="4" type="ORF">H9636_17195</name>
</gene>
<keyword evidence="3" id="KW-0732">Signal</keyword>
<dbReference type="Proteomes" id="UP000640930">
    <property type="component" value="Unassembled WGS sequence"/>
</dbReference>
<organism evidence="4 5">
    <name type="scientific">Ureibacillus galli</name>
    <dbReference type="NCBI Taxonomy" id="2762222"/>
    <lineage>
        <taxon>Bacteria</taxon>
        <taxon>Bacillati</taxon>
        <taxon>Bacillota</taxon>
        <taxon>Bacilli</taxon>
        <taxon>Bacillales</taxon>
        <taxon>Caryophanaceae</taxon>
        <taxon>Ureibacillus</taxon>
    </lineage>
</organism>
<dbReference type="PANTHER" id="PTHR43649">
    <property type="entry name" value="ARABINOSE-BINDING PROTEIN-RELATED"/>
    <property type="match status" value="1"/>
</dbReference>
<keyword evidence="2" id="KW-0813">Transport</keyword>
<dbReference type="Gene3D" id="3.40.190.10">
    <property type="entry name" value="Periplasmic binding protein-like II"/>
    <property type="match status" value="1"/>
</dbReference>
<evidence type="ECO:0000256" key="2">
    <source>
        <dbReference type="ARBA" id="ARBA00022448"/>
    </source>
</evidence>
<evidence type="ECO:0000313" key="5">
    <source>
        <dbReference type="Proteomes" id="UP000640930"/>
    </source>
</evidence>
<dbReference type="InterPro" id="IPR050490">
    <property type="entry name" value="Bact_solute-bd_prot1"/>
</dbReference>